<proteinExistence type="predicted"/>
<dbReference type="AlphaFoldDB" id="A0A2X1BYN0"/>
<sequence>MIRRPGKPQSRPAGVKSRADWRGLVELAKACADDAAEEAWGQDAELRLASLGNRVNGASTEVFAREAGAATTDAAKAFVLAAKAFARRETPGEVRRRLAASVADLSMFLDQQLTGLADRDFRQAHRGRPEVWG</sequence>
<name>A0A2X1BYN0_BREVE</name>
<evidence type="ECO:0000313" key="2">
    <source>
        <dbReference type="Proteomes" id="UP000251186"/>
    </source>
</evidence>
<accession>A0A2X1BYN0</accession>
<gene>
    <name evidence="1" type="ORF">NCTC11166_03297</name>
</gene>
<dbReference type="Proteomes" id="UP000251186">
    <property type="component" value="Unassembled WGS sequence"/>
</dbReference>
<dbReference type="RefSeq" id="WP_112863725.1">
    <property type="nucleotide sequence ID" value="NZ_UAQP01000014.1"/>
</dbReference>
<evidence type="ECO:0000313" key="1">
    <source>
        <dbReference type="EMBL" id="SPU55894.1"/>
    </source>
</evidence>
<organism evidence="1 2">
    <name type="scientific">Brevundimonas vesicularis</name>
    <name type="common">Pseudomonas vesicularis</name>
    <dbReference type="NCBI Taxonomy" id="41276"/>
    <lineage>
        <taxon>Bacteria</taxon>
        <taxon>Pseudomonadati</taxon>
        <taxon>Pseudomonadota</taxon>
        <taxon>Alphaproteobacteria</taxon>
        <taxon>Caulobacterales</taxon>
        <taxon>Caulobacteraceae</taxon>
        <taxon>Brevundimonas</taxon>
    </lineage>
</organism>
<reference evidence="1 2" key="1">
    <citation type="submission" date="2018-06" db="EMBL/GenBank/DDBJ databases">
        <authorList>
            <consortium name="Pathogen Informatics"/>
            <person name="Doyle S."/>
        </authorList>
    </citation>
    <scope>NUCLEOTIDE SEQUENCE [LARGE SCALE GENOMIC DNA]</scope>
    <source>
        <strain evidence="1 2">NCTC11166</strain>
    </source>
</reference>
<dbReference type="EMBL" id="UAQP01000014">
    <property type="protein sequence ID" value="SPU55894.1"/>
    <property type="molecule type" value="Genomic_DNA"/>
</dbReference>
<protein>
    <submittedName>
        <fullName evidence="1">Uncharacterized protein</fullName>
    </submittedName>
</protein>